<accession>A0A2T0PPT3</accession>
<evidence type="ECO:0000259" key="2">
    <source>
        <dbReference type="Pfam" id="PF00248"/>
    </source>
</evidence>
<organism evidence="3 4">
    <name type="scientific">Allonocardiopsis opalescens</name>
    <dbReference type="NCBI Taxonomy" id="1144618"/>
    <lineage>
        <taxon>Bacteria</taxon>
        <taxon>Bacillati</taxon>
        <taxon>Actinomycetota</taxon>
        <taxon>Actinomycetes</taxon>
        <taxon>Streptosporangiales</taxon>
        <taxon>Allonocardiopsis</taxon>
    </lineage>
</organism>
<dbReference type="SUPFAM" id="SSF51430">
    <property type="entry name" value="NAD(P)-linked oxidoreductase"/>
    <property type="match status" value="1"/>
</dbReference>
<name>A0A2T0PPT3_9ACTN</name>
<keyword evidence="4" id="KW-1185">Reference proteome</keyword>
<evidence type="ECO:0000313" key="3">
    <source>
        <dbReference type="EMBL" id="PRX90911.1"/>
    </source>
</evidence>
<dbReference type="CDD" id="cd19076">
    <property type="entry name" value="AKR_AKR13A_13D"/>
    <property type="match status" value="1"/>
</dbReference>
<dbReference type="Proteomes" id="UP000237846">
    <property type="component" value="Unassembled WGS sequence"/>
</dbReference>
<evidence type="ECO:0000313" key="4">
    <source>
        <dbReference type="Proteomes" id="UP000237846"/>
    </source>
</evidence>
<gene>
    <name evidence="3" type="ORF">CLV72_1157</name>
</gene>
<feature type="domain" description="NADP-dependent oxidoreductase" evidence="2">
    <location>
        <begin position="16"/>
        <end position="185"/>
    </location>
</feature>
<dbReference type="PANTHER" id="PTHR43625">
    <property type="entry name" value="AFLATOXIN B1 ALDEHYDE REDUCTASE"/>
    <property type="match status" value="1"/>
</dbReference>
<dbReference type="Pfam" id="PF00248">
    <property type="entry name" value="Aldo_ket_red"/>
    <property type="match status" value="2"/>
</dbReference>
<keyword evidence="1" id="KW-0560">Oxidoreductase</keyword>
<dbReference type="Gene3D" id="3.20.20.100">
    <property type="entry name" value="NADP-dependent oxidoreductase domain"/>
    <property type="match status" value="1"/>
</dbReference>
<dbReference type="AlphaFoldDB" id="A0A2T0PPT3"/>
<dbReference type="InterPro" id="IPR023210">
    <property type="entry name" value="NADP_OxRdtase_dom"/>
</dbReference>
<comment type="caution">
    <text evidence="3">The sequence shown here is derived from an EMBL/GenBank/DDBJ whole genome shotgun (WGS) entry which is preliminary data.</text>
</comment>
<dbReference type="PANTHER" id="PTHR43625:SF40">
    <property type="entry name" value="ALDO-KETO REDUCTASE YAKC [NADP(+)]"/>
    <property type="match status" value="1"/>
</dbReference>
<dbReference type="RefSeq" id="WP_106253723.1">
    <property type="nucleotide sequence ID" value="NZ_PVZC01000015.1"/>
</dbReference>
<proteinExistence type="predicted"/>
<dbReference type="InterPro" id="IPR050791">
    <property type="entry name" value="Aldo-Keto_reductase"/>
</dbReference>
<dbReference type="InterPro" id="IPR036812">
    <property type="entry name" value="NAD(P)_OxRdtase_dom_sf"/>
</dbReference>
<sequence>MRQRTFRPARREVGAVGLGCMGMSWAYTESERDDARSVELIRAALDQGVDFLDTSDVYGAGHNETLVGRALAGRRDDAFLATKVGLVVDDLRTKAMRRDGSPAHVRAAIEASLRRLGTETVDLYYLHRVDPAVPLEESWGAMAELVREGKVRHLGLSEVSVGEAERAHRVHPVAAVQSELSLWTRDALGASGAAADARFDSPGSVGGGLEPSGDVVGWCAANGAAFVPFSPLGRGFLTGAITASTEFESSDFRSANPRFTAEARAANQRIVDVLRAVADSHAATPAQVALAWVLSRGEHVIPIPGTKRERYLRENAAAAELELTKEDLARLDEAPAATGTRY</sequence>
<evidence type="ECO:0000256" key="1">
    <source>
        <dbReference type="ARBA" id="ARBA00023002"/>
    </source>
</evidence>
<feature type="domain" description="NADP-dependent oxidoreductase" evidence="2">
    <location>
        <begin position="215"/>
        <end position="334"/>
    </location>
</feature>
<dbReference type="GO" id="GO:0016491">
    <property type="term" value="F:oxidoreductase activity"/>
    <property type="evidence" value="ECO:0007669"/>
    <property type="project" value="UniProtKB-KW"/>
</dbReference>
<dbReference type="GO" id="GO:0005737">
    <property type="term" value="C:cytoplasm"/>
    <property type="evidence" value="ECO:0007669"/>
    <property type="project" value="TreeGrafter"/>
</dbReference>
<dbReference type="OrthoDB" id="9768793at2"/>
<dbReference type="EMBL" id="PVZC01000015">
    <property type="protein sequence ID" value="PRX90911.1"/>
    <property type="molecule type" value="Genomic_DNA"/>
</dbReference>
<protein>
    <submittedName>
        <fullName evidence="3">Aryl-alcohol dehydrogenase-like predicted oxidoreductase</fullName>
    </submittedName>
</protein>
<reference evidence="3 4" key="1">
    <citation type="submission" date="2018-03" db="EMBL/GenBank/DDBJ databases">
        <title>Genomic Encyclopedia of Archaeal and Bacterial Type Strains, Phase II (KMG-II): from individual species to whole genera.</title>
        <authorList>
            <person name="Goeker M."/>
        </authorList>
    </citation>
    <scope>NUCLEOTIDE SEQUENCE [LARGE SCALE GENOMIC DNA]</scope>
    <source>
        <strain evidence="3 4">DSM 45601</strain>
    </source>
</reference>